<gene>
    <name evidence="3" type="primary">FAAH2</name>
    <name evidence="3" type="ORF">TNIN_196131</name>
</gene>
<proteinExistence type="predicted"/>
<organism evidence="3 4">
    <name type="scientific">Trichonephila inaurata madagascariensis</name>
    <dbReference type="NCBI Taxonomy" id="2747483"/>
    <lineage>
        <taxon>Eukaryota</taxon>
        <taxon>Metazoa</taxon>
        <taxon>Ecdysozoa</taxon>
        <taxon>Arthropoda</taxon>
        <taxon>Chelicerata</taxon>
        <taxon>Arachnida</taxon>
        <taxon>Araneae</taxon>
        <taxon>Araneomorphae</taxon>
        <taxon>Entelegynae</taxon>
        <taxon>Araneoidea</taxon>
        <taxon>Nephilidae</taxon>
        <taxon>Trichonephila</taxon>
        <taxon>Trichonephila inaurata</taxon>
    </lineage>
</organism>
<dbReference type="Pfam" id="PF01425">
    <property type="entry name" value="Amidase"/>
    <property type="match status" value="1"/>
</dbReference>
<accession>A0A8X6YT58</accession>
<dbReference type="SUPFAM" id="SSF75304">
    <property type="entry name" value="Amidase signature (AS) enzymes"/>
    <property type="match status" value="1"/>
</dbReference>
<dbReference type="PANTHER" id="PTHR43372">
    <property type="entry name" value="FATTY-ACID AMIDE HYDROLASE"/>
    <property type="match status" value="1"/>
</dbReference>
<sequence length="574" mass="64017">MLGKALICYAAKNCSFCKNHIIEGKVSALGLTELLNNNYTEVPIIAEAVHFHPLKMFKLLADLVRFILVLTRPLSDRVLDFIYLLCMGRTKVLPPIHNKILLLSAIELAEKIRKRQLSCEEVMKAYIERSRTVHPYINAAVDERYEEALDEAKALDVFLTITLKTEEEILKDTPLLGVPFSCKETIGVKGMAQTNGLVRAKGRVAPQDSDTATLYRKAGAIPYVVTNVPELCLWWESANVLNGLTKNPYDNRRSVGGSSGGEGAIITAAAAVIGIGNDVAGSIRLPSSFCGIYGHKPSRDVISNKGVFPEEDAIWDEVVSTGPMCRYADDLPLLSRLLADNNKNVKWDQKVDFRKVKIFYMEELPGFLLQSVPDVKGAIKKAVKHFEDEYGNKAMRLRIDEMRYAFDMWESRMLEVGGLQMKNEMSEDGKINLHLELIKYFFGCSDHTLPAIYFGLIENCNKDECFYKYAKMYKQFEKVITEALEGDAILLIPTQPESPPHYLMTIPKYPSLGYTAIFNALGFPSTQVPVGLSDGVPIGIQVVGRRFQDHLTIAGGVELDKVFGGWISPCPVCV</sequence>
<dbReference type="GO" id="GO:0012505">
    <property type="term" value="C:endomembrane system"/>
    <property type="evidence" value="ECO:0007669"/>
    <property type="project" value="TreeGrafter"/>
</dbReference>
<dbReference type="InterPro" id="IPR052739">
    <property type="entry name" value="FAAH2"/>
</dbReference>
<dbReference type="EMBL" id="BMAV01021252">
    <property type="protein sequence ID" value="GFY75254.1"/>
    <property type="molecule type" value="Genomic_DNA"/>
</dbReference>
<dbReference type="PANTHER" id="PTHR43372:SF4">
    <property type="entry name" value="FATTY-ACID AMIDE HYDROLASE 2"/>
    <property type="match status" value="1"/>
</dbReference>
<evidence type="ECO:0000259" key="2">
    <source>
        <dbReference type="Pfam" id="PF01425"/>
    </source>
</evidence>
<dbReference type="Gene3D" id="3.90.1300.10">
    <property type="entry name" value="Amidase signature (AS) domain"/>
    <property type="match status" value="1"/>
</dbReference>
<reference evidence="3" key="1">
    <citation type="submission" date="2020-08" db="EMBL/GenBank/DDBJ databases">
        <title>Multicomponent nature underlies the extraordinary mechanical properties of spider dragline silk.</title>
        <authorList>
            <person name="Kono N."/>
            <person name="Nakamura H."/>
            <person name="Mori M."/>
            <person name="Yoshida Y."/>
            <person name="Ohtoshi R."/>
            <person name="Malay A.D."/>
            <person name="Moran D.A.P."/>
            <person name="Tomita M."/>
            <person name="Numata K."/>
            <person name="Arakawa K."/>
        </authorList>
    </citation>
    <scope>NUCLEOTIDE SEQUENCE</scope>
</reference>
<evidence type="ECO:0000313" key="4">
    <source>
        <dbReference type="Proteomes" id="UP000886998"/>
    </source>
</evidence>
<comment type="caution">
    <text evidence="3">The sequence shown here is derived from an EMBL/GenBank/DDBJ whole genome shotgun (WGS) entry which is preliminary data.</text>
</comment>
<keyword evidence="4" id="KW-1185">Reference proteome</keyword>
<dbReference type="PIRSF" id="PIRSF001221">
    <property type="entry name" value="Amidase_fungi"/>
    <property type="match status" value="1"/>
</dbReference>
<dbReference type="AlphaFoldDB" id="A0A8X6YT58"/>
<evidence type="ECO:0000256" key="1">
    <source>
        <dbReference type="PIRSR" id="PIRSR001221-1"/>
    </source>
</evidence>
<protein>
    <submittedName>
        <fullName evidence="3">Fatty-acid amide hydrolase 2</fullName>
    </submittedName>
</protein>
<dbReference type="Proteomes" id="UP000886998">
    <property type="component" value="Unassembled WGS sequence"/>
</dbReference>
<keyword evidence="3" id="KW-0378">Hydrolase</keyword>
<evidence type="ECO:0000313" key="3">
    <source>
        <dbReference type="EMBL" id="GFY75254.1"/>
    </source>
</evidence>
<dbReference type="OrthoDB" id="6428749at2759"/>
<feature type="active site" description="Charge relay system" evidence="1">
    <location>
        <position position="258"/>
    </location>
</feature>
<feature type="active site" description="Acyl-ester intermediate" evidence="1">
    <location>
        <position position="282"/>
    </location>
</feature>
<feature type="active site" description="Charge relay system" evidence="1">
    <location>
        <position position="183"/>
    </location>
</feature>
<dbReference type="InterPro" id="IPR023631">
    <property type="entry name" value="Amidase_dom"/>
</dbReference>
<feature type="domain" description="Amidase" evidence="2">
    <location>
        <begin position="121"/>
        <end position="552"/>
    </location>
</feature>
<dbReference type="GO" id="GO:0016787">
    <property type="term" value="F:hydrolase activity"/>
    <property type="evidence" value="ECO:0007669"/>
    <property type="project" value="UniProtKB-KW"/>
</dbReference>
<name>A0A8X6YT58_9ARAC</name>
<dbReference type="InterPro" id="IPR036928">
    <property type="entry name" value="AS_sf"/>
</dbReference>